<proteinExistence type="predicted"/>
<keyword evidence="2" id="KW-0472">Membrane</keyword>
<keyword evidence="4" id="KW-1185">Reference proteome</keyword>
<feature type="region of interest" description="Disordered" evidence="1">
    <location>
        <begin position="1"/>
        <end position="22"/>
    </location>
</feature>
<dbReference type="Proteomes" id="UP001205105">
    <property type="component" value="Unassembled WGS sequence"/>
</dbReference>
<reference evidence="3" key="1">
    <citation type="submission" date="2020-11" db="EMBL/GenBank/DDBJ databases">
        <title>Chlorella ohadii genome sequencing and assembly.</title>
        <authorList>
            <person name="Murik O."/>
            <person name="Treves H."/>
            <person name="Kedem I."/>
            <person name="Shotland Y."/>
            <person name="Kaplan A."/>
        </authorList>
    </citation>
    <scope>NUCLEOTIDE SEQUENCE</scope>
    <source>
        <strain evidence="3">1</strain>
    </source>
</reference>
<comment type="caution">
    <text evidence="3">The sequence shown here is derived from an EMBL/GenBank/DDBJ whole genome shotgun (WGS) entry which is preliminary data.</text>
</comment>
<evidence type="ECO:0000313" key="3">
    <source>
        <dbReference type="EMBL" id="KAI7845006.1"/>
    </source>
</evidence>
<feature type="compositionally biased region" description="Low complexity" evidence="1">
    <location>
        <begin position="9"/>
        <end position="22"/>
    </location>
</feature>
<name>A0AAD5DXS6_9CHLO</name>
<organism evidence="3 4">
    <name type="scientific">Chlorella ohadii</name>
    <dbReference type="NCBI Taxonomy" id="2649997"/>
    <lineage>
        <taxon>Eukaryota</taxon>
        <taxon>Viridiplantae</taxon>
        <taxon>Chlorophyta</taxon>
        <taxon>core chlorophytes</taxon>
        <taxon>Trebouxiophyceae</taxon>
        <taxon>Chlorellales</taxon>
        <taxon>Chlorellaceae</taxon>
        <taxon>Chlorella clade</taxon>
        <taxon>Chlorella</taxon>
    </lineage>
</organism>
<feature type="transmembrane region" description="Helical" evidence="2">
    <location>
        <begin position="54"/>
        <end position="78"/>
    </location>
</feature>
<protein>
    <submittedName>
        <fullName evidence="3">Uncharacterized protein</fullName>
    </submittedName>
</protein>
<evidence type="ECO:0000313" key="4">
    <source>
        <dbReference type="Proteomes" id="UP001205105"/>
    </source>
</evidence>
<accession>A0AAD5DXS6</accession>
<sequence>MVQMSEGQSSMAGGPPSASSAAEPAPAVAAASAVLPGRSTRRERAAAAVAQDKAFSALVMALWAVTSIKSALASPLLAHHNLQSLAGAIAIVGIGLAWPAIAPRGYTRWRVPALVTLRLLLMTLPYNFEEGAWDEVFPSAQSGHVLAWALNLSHLALGTGIFMLVLTALGWRLPMRAHLGLQTFLVALWMHLGLCTSPEVAAGISAVYQMGELAVAVLLPFAARPPSGKRCCHAPCPHTQAATVLLFCWLLLGWLLPNLLLLHPSGVPLRRRRARPCTHCWRCWWAAAGTLLARCEHRLFVALHSLTAADPQAARRRAAGQNRRGLEEQPPQQEEEQAVQDGDQEPVPEDTEEGLPPAAQLALRWLTVLVLLWLPCRTVAPWYTGEGGALSVQRAH</sequence>
<dbReference type="EMBL" id="JADXDR010000022">
    <property type="protein sequence ID" value="KAI7845006.1"/>
    <property type="molecule type" value="Genomic_DNA"/>
</dbReference>
<keyword evidence="2" id="KW-1133">Transmembrane helix</keyword>
<evidence type="ECO:0000256" key="2">
    <source>
        <dbReference type="SAM" id="Phobius"/>
    </source>
</evidence>
<feature type="region of interest" description="Disordered" evidence="1">
    <location>
        <begin position="313"/>
        <end position="354"/>
    </location>
</feature>
<feature type="transmembrane region" description="Helical" evidence="2">
    <location>
        <begin position="148"/>
        <end position="170"/>
    </location>
</feature>
<feature type="compositionally biased region" description="Low complexity" evidence="1">
    <location>
        <begin position="319"/>
        <end position="332"/>
    </location>
</feature>
<dbReference type="AlphaFoldDB" id="A0AAD5DXS6"/>
<feature type="transmembrane region" description="Helical" evidence="2">
    <location>
        <begin position="84"/>
        <end position="102"/>
    </location>
</feature>
<feature type="compositionally biased region" description="Acidic residues" evidence="1">
    <location>
        <begin position="333"/>
        <end position="353"/>
    </location>
</feature>
<feature type="transmembrane region" description="Helical" evidence="2">
    <location>
        <begin position="244"/>
        <end position="263"/>
    </location>
</feature>
<feature type="transmembrane region" description="Helical" evidence="2">
    <location>
        <begin position="200"/>
        <end position="223"/>
    </location>
</feature>
<gene>
    <name evidence="3" type="ORF">COHA_001372</name>
</gene>
<keyword evidence="2" id="KW-0812">Transmembrane</keyword>
<evidence type="ECO:0000256" key="1">
    <source>
        <dbReference type="SAM" id="MobiDB-lite"/>
    </source>
</evidence>